<dbReference type="Proteomes" id="UP000001514">
    <property type="component" value="Unassembled WGS sequence"/>
</dbReference>
<dbReference type="GO" id="GO:0009451">
    <property type="term" value="P:RNA modification"/>
    <property type="evidence" value="ECO:0007669"/>
    <property type="project" value="InterPro"/>
</dbReference>
<feature type="repeat" description="PPR" evidence="2">
    <location>
        <begin position="335"/>
        <end position="369"/>
    </location>
</feature>
<dbReference type="GO" id="GO:0003723">
    <property type="term" value="F:RNA binding"/>
    <property type="evidence" value="ECO:0007669"/>
    <property type="project" value="InterPro"/>
</dbReference>
<feature type="repeat" description="PPR" evidence="2">
    <location>
        <begin position="52"/>
        <end position="89"/>
    </location>
</feature>
<organism evidence="4">
    <name type="scientific">Selaginella moellendorffii</name>
    <name type="common">Spikemoss</name>
    <dbReference type="NCBI Taxonomy" id="88036"/>
    <lineage>
        <taxon>Eukaryota</taxon>
        <taxon>Viridiplantae</taxon>
        <taxon>Streptophyta</taxon>
        <taxon>Embryophyta</taxon>
        <taxon>Tracheophyta</taxon>
        <taxon>Lycopodiopsida</taxon>
        <taxon>Selaginellales</taxon>
        <taxon>Selaginellaceae</taxon>
        <taxon>Selaginella</taxon>
    </lineage>
</organism>
<dbReference type="PANTHER" id="PTHR47926:SF533">
    <property type="entry name" value="DYW DOMAIN-CONTAINING PROTEIN"/>
    <property type="match status" value="1"/>
</dbReference>
<dbReference type="InterPro" id="IPR002885">
    <property type="entry name" value="PPR_rpt"/>
</dbReference>
<dbReference type="Gramene" id="EFJ37346">
    <property type="protein sequence ID" value="EFJ37346"/>
    <property type="gene ID" value="SELMODRAFT_61643"/>
</dbReference>
<reference evidence="3 4" key="1">
    <citation type="journal article" date="2011" name="Science">
        <title>The Selaginella genome identifies genetic changes associated with the evolution of vascular plants.</title>
        <authorList>
            <person name="Banks J.A."/>
            <person name="Nishiyama T."/>
            <person name="Hasebe M."/>
            <person name="Bowman J.L."/>
            <person name="Gribskov M."/>
            <person name="dePamphilis C."/>
            <person name="Albert V.A."/>
            <person name="Aono N."/>
            <person name="Aoyama T."/>
            <person name="Ambrose B.A."/>
            <person name="Ashton N.W."/>
            <person name="Axtell M.J."/>
            <person name="Barker E."/>
            <person name="Barker M.S."/>
            <person name="Bennetzen J.L."/>
            <person name="Bonawitz N.D."/>
            <person name="Chapple C."/>
            <person name="Cheng C."/>
            <person name="Correa L.G."/>
            <person name="Dacre M."/>
            <person name="DeBarry J."/>
            <person name="Dreyer I."/>
            <person name="Elias M."/>
            <person name="Engstrom E.M."/>
            <person name="Estelle M."/>
            <person name="Feng L."/>
            <person name="Finet C."/>
            <person name="Floyd S.K."/>
            <person name="Frommer W.B."/>
            <person name="Fujita T."/>
            <person name="Gramzow L."/>
            <person name="Gutensohn M."/>
            <person name="Harholt J."/>
            <person name="Hattori M."/>
            <person name="Heyl A."/>
            <person name="Hirai T."/>
            <person name="Hiwatashi Y."/>
            <person name="Ishikawa M."/>
            <person name="Iwata M."/>
            <person name="Karol K.G."/>
            <person name="Koehler B."/>
            <person name="Kolukisaoglu U."/>
            <person name="Kubo M."/>
            <person name="Kurata T."/>
            <person name="Lalonde S."/>
            <person name="Li K."/>
            <person name="Li Y."/>
            <person name="Litt A."/>
            <person name="Lyons E."/>
            <person name="Manning G."/>
            <person name="Maruyama T."/>
            <person name="Michael T.P."/>
            <person name="Mikami K."/>
            <person name="Miyazaki S."/>
            <person name="Morinaga S."/>
            <person name="Murata T."/>
            <person name="Mueller-Roeber B."/>
            <person name="Nelson D.R."/>
            <person name="Obara M."/>
            <person name="Oguri Y."/>
            <person name="Olmstead R.G."/>
            <person name="Onodera N."/>
            <person name="Petersen B.L."/>
            <person name="Pils B."/>
            <person name="Prigge M."/>
            <person name="Rensing S.A."/>
            <person name="Riano-Pachon D.M."/>
            <person name="Roberts A.W."/>
            <person name="Sato Y."/>
            <person name="Scheller H.V."/>
            <person name="Schulz B."/>
            <person name="Schulz C."/>
            <person name="Shakirov E.V."/>
            <person name="Shibagaki N."/>
            <person name="Shinohara N."/>
            <person name="Shippen D.E."/>
            <person name="Soerensen I."/>
            <person name="Sotooka R."/>
            <person name="Sugimoto N."/>
            <person name="Sugita M."/>
            <person name="Sumikawa N."/>
            <person name="Tanurdzic M."/>
            <person name="Theissen G."/>
            <person name="Ulvskov P."/>
            <person name="Wakazuki S."/>
            <person name="Weng J.K."/>
            <person name="Willats W.W."/>
            <person name="Wipf D."/>
            <person name="Wolf P.G."/>
            <person name="Yang L."/>
            <person name="Zimmer A.D."/>
            <person name="Zhu Q."/>
            <person name="Mitros T."/>
            <person name="Hellsten U."/>
            <person name="Loque D."/>
            <person name="Otillar R."/>
            <person name="Salamov A."/>
            <person name="Schmutz J."/>
            <person name="Shapiro H."/>
            <person name="Lindquist E."/>
            <person name="Lucas S."/>
            <person name="Rokhsar D."/>
            <person name="Grigoriev I.V."/>
        </authorList>
    </citation>
    <scope>NUCLEOTIDE SEQUENCE [LARGE SCALE GENOMIC DNA]</scope>
</reference>
<dbReference type="PROSITE" id="PS51375">
    <property type="entry name" value="PPR"/>
    <property type="match status" value="4"/>
</dbReference>
<dbReference type="InterPro" id="IPR011990">
    <property type="entry name" value="TPR-like_helical_dom_sf"/>
</dbReference>
<protein>
    <recommendedName>
        <fullName evidence="5">Pentacotripeptide-repeat region of PRORP domain-containing protein</fullName>
    </recommendedName>
</protein>
<dbReference type="NCBIfam" id="TIGR00756">
    <property type="entry name" value="PPR"/>
    <property type="match status" value="5"/>
</dbReference>
<dbReference type="KEGG" id="smo:SELMODRAFT_61643"/>
<evidence type="ECO:0008006" key="5">
    <source>
        <dbReference type="Google" id="ProtNLM"/>
    </source>
</evidence>
<keyword evidence="1" id="KW-0677">Repeat</keyword>
<dbReference type="Pfam" id="PF01535">
    <property type="entry name" value="PPR"/>
    <property type="match status" value="4"/>
</dbReference>
<dbReference type="SUPFAM" id="SSF48452">
    <property type="entry name" value="TPR-like"/>
    <property type="match status" value="1"/>
</dbReference>
<dbReference type="eggNOG" id="KOG4197">
    <property type="taxonomic scope" value="Eukaryota"/>
</dbReference>
<feature type="repeat" description="PPR" evidence="2">
    <location>
        <begin position="228"/>
        <end position="262"/>
    </location>
</feature>
<dbReference type="Gene3D" id="1.25.40.10">
    <property type="entry name" value="Tetratricopeptide repeat domain"/>
    <property type="match status" value="4"/>
</dbReference>
<dbReference type="EMBL" id="GL377566">
    <property type="protein sequence ID" value="EFJ37346.1"/>
    <property type="molecule type" value="Genomic_DNA"/>
</dbReference>
<sequence length="528" mass="58450">RDLEAGKRIHAHAVESGYARDSYVENFLIQMYGKCRRVDLARAVFDAMPRRDLFSWNIIITAYTQNGHSLKALELFQLYWRMNLEGMEPNRLTYVSLLGGCASLGALDHGKSIYSRFLTRGFQADLMIQSALLNLHSKCGSLEDARAQFATIRDRDAAAWTSMIEASARHGRYVEAVTLYREMMLDGVTPDAVAYVAVLGACAALGAAAVHVGRSVHAALHAAGLGHHTRMYNLLLNMYAKCGSIEEARAVFERMPARTLVGWNAMVVWYARYAIPREALYLFQEMASLDGLEPDVVSCIGALAACASLGYLSEGRAVHRACTVRITTGDDQRRDVVLWTSLVNMYAKCGEIEEASLVFEEMDERNAVSFNAMMAAFAQNGHLDRALGLYRRMICEEGLDADVVTLLCLLVACNHAGLYAQGRDLFVQLRGDHEWIAPAVDHYHCLVDLLSRAGRIDVAEEILVWMPFQPGAIGWKSLLNGCAVHGDPVRGARAAAIACRLDPVDSSQYVLLSNAYAWNDLEDVRKTL</sequence>
<dbReference type="OMA" id="AWNDLED"/>
<dbReference type="Pfam" id="PF13041">
    <property type="entry name" value="PPR_2"/>
    <property type="match status" value="2"/>
</dbReference>
<keyword evidence="4" id="KW-1185">Reference proteome</keyword>
<evidence type="ECO:0000256" key="2">
    <source>
        <dbReference type="PROSITE-ProRule" id="PRU00708"/>
    </source>
</evidence>
<dbReference type="FunFam" id="1.25.40.10:FF:000158">
    <property type="entry name" value="pentatricopeptide repeat-containing protein At2g33680"/>
    <property type="match status" value="1"/>
</dbReference>
<dbReference type="HOGENOM" id="CLU_002706_0_1_1"/>
<dbReference type="GO" id="GO:0048731">
    <property type="term" value="P:system development"/>
    <property type="evidence" value="ECO:0007669"/>
    <property type="project" value="UniProtKB-ARBA"/>
</dbReference>
<dbReference type="FunFam" id="1.25.40.10:FF:000031">
    <property type="entry name" value="Pentatricopeptide repeat-containing protein mitochondrial"/>
    <property type="match status" value="1"/>
</dbReference>
<feature type="non-terminal residue" evidence="3">
    <location>
        <position position="528"/>
    </location>
</feature>
<name>D8QRZ0_SELML</name>
<evidence type="ECO:0000313" key="3">
    <source>
        <dbReference type="EMBL" id="EFJ37346.1"/>
    </source>
</evidence>
<evidence type="ECO:0000256" key="1">
    <source>
        <dbReference type="ARBA" id="ARBA00022737"/>
    </source>
</evidence>
<dbReference type="PANTHER" id="PTHR47926">
    <property type="entry name" value="PENTATRICOPEPTIDE REPEAT-CONTAINING PROTEIN"/>
    <property type="match status" value="1"/>
</dbReference>
<feature type="non-terminal residue" evidence="3">
    <location>
        <position position="1"/>
    </location>
</feature>
<feature type="repeat" description="PPR" evidence="2">
    <location>
        <begin position="156"/>
        <end position="190"/>
    </location>
</feature>
<dbReference type="InterPro" id="IPR046960">
    <property type="entry name" value="PPR_At4g14850-like_plant"/>
</dbReference>
<proteinExistence type="predicted"/>
<gene>
    <name evidence="3" type="ORF">SELMODRAFT_61643</name>
</gene>
<accession>D8QRZ0</accession>
<evidence type="ECO:0000313" key="4">
    <source>
        <dbReference type="Proteomes" id="UP000001514"/>
    </source>
</evidence>
<dbReference type="InParanoid" id="D8QRZ0"/>
<dbReference type="AlphaFoldDB" id="D8QRZ0"/>